<organism evidence="3 4">
    <name type="scientific">Candidatus Egerieimonas intestinavium</name>
    <dbReference type="NCBI Taxonomy" id="2840777"/>
    <lineage>
        <taxon>Bacteria</taxon>
        <taxon>Bacillati</taxon>
        <taxon>Bacillota</taxon>
        <taxon>Clostridia</taxon>
        <taxon>Lachnospirales</taxon>
        <taxon>Lachnospiraceae</taxon>
        <taxon>Lachnospiraceae incertae sedis</taxon>
        <taxon>Candidatus Egerieimonas</taxon>
    </lineage>
</organism>
<feature type="transmembrane region" description="Helical" evidence="2">
    <location>
        <begin position="123"/>
        <end position="143"/>
    </location>
</feature>
<name>A0A9D1EIG0_9FIRM</name>
<evidence type="ECO:0000256" key="1">
    <source>
        <dbReference type="SAM" id="MobiDB-lite"/>
    </source>
</evidence>
<dbReference type="EMBL" id="DVHU01000034">
    <property type="protein sequence ID" value="HIR92565.1"/>
    <property type="molecule type" value="Genomic_DNA"/>
</dbReference>
<keyword evidence="2" id="KW-1133">Transmembrane helix</keyword>
<dbReference type="Proteomes" id="UP000886841">
    <property type="component" value="Unassembled WGS sequence"/>
</dbReference>
<accession>A0A9D1EIG0</accession>
<dbReference type="AlphaFoldDB" id="A0A9D1EIG0"/>
<evidence type="ECO:0000313" key="3">
    <source>
        <dbReference type="EMBL" id="HIR92565.1"/>
    </source>
</evidence>
<feature type="compositionally biased region" description="Gly residues" evidence="1">
    <location>
        <begin position="70"/>
        <end position="79"/>
    </location>
</feature>
<sequence>MSRTEFLKALRQKLSESMTSGEVEEQVRYYDNYIREAVKGGQSEEEVMASLGDPVLIARTILEAPGGGYSSGGSGGGYASGSASSGRDSGSSGGYSSGAGGSYDYRERPSAQKGGDGIKIKRISSLGCIAAAVIFFLVLFLLLRLVGAVMALAFRIAAPILLVILLAVLIRNLNRR</sequence>
<dbReference type="Pfam" id="PF22564">
    <property type="entry name" value="HAAS"/>
    <property type="match status" value="1"/>
</dbReference>
<keyword evidence="2" id="KW-0812">Transmembrane</keyword>
<gene>
    <name evidence="3" type="ORF">IAB98_03970</name>
</gene>
<feature type="compositionally biased region" description="Gly residues" evidence="1">
    <location>
        <begin position="91"/>
        <end position="101"/>
    </location>
</feature>
<reference evidence="3" key="2">
    <citation type="journal article" date="2021" name="PeerJ">
        <title>Extensive microbial diversity within the chicken gut microbiome revealed by metagenomics and culture.</title>
        <authorList>
            <person name="Gilroy R."/>
            <person name="Ravi A."/>
            <person name="Getino M."/>
            <person name="Pursley I."/>
            <person name="Horton D.L."/>
            <person name="Alikhan N.F."/>
            <person name="Baker D."/>
            <person name="Gharbi K."/>
            <person name="Hall N."/>
            <person name="Watson M."/>
            <person name="Adriaenssens E.M."/>
            <person name="Foster-Nyarko E."/>
            <person name="Jarju S."/>
            <person name="Secka A."/>
            <person name="Antonio M."/>
            <person name="Oren A."/>
            <person name="Chaudhuri R.R."/>
            <person name="La Ragione R."/>
            <person name="Hildebrand F."/>
            <person name="Pallen M.J."/>
        </authorList>
    </citation>
    <scope>NUCLEOTIDE SEQUENCE</scope>
    <source>
        <strain evidence="3">ChiSxjej1B13-7041</strain>
    </source>
</reference>
<comment type="caution">
    <text evidence="3">The sequence shown here is derived from an EMBL/GenBank/DDBJ whole genome shotgun (WGS) entry which is preliminary data.</text>
</comment>
<reference evidence="3" key="1">
    <citation type="submission" date="2020-10" db="EMBL/GenBank/DDBJ databases">
        <authorList>
            <person name="Gilroy R."/>
        </authorList>
    </citation>
    <scope>NUCLEOTIDE SEQUENCE</scope>
    <source>
        <strain evidence="3">ChiSxjej1B13-7041</strain>
    </source>
</reference>
<feature type="compositionally biased region" description="Low complexity" evidence="1">
    <location>
        <begin position="80"/>
        <end position="90"/>
    </location>
</feature>
<protein>
    <submittedName>
        <fullName evidence="3">DUF1700 domain-containing protein</fullName>
    </submittedName>
</protein>
<feature type="region of interest" description="Disordered" evidence="1">
    <location>
        <begin position="70"/>
        <end position="103"/>
    </location>
</feature>
<evidence type="ECO:0000256" key="2">
    <source>
        <dbReference type="SAM" id="Phobius"/>
    </source>
</evidence>
<proteinExistence type="predicted"/>
<evidence type="ECO:0000313" key="4">
    <source>
        <dbReference type="Proteomes" id="UP000886841"/>
    </source>
</evidence>
<feature type="transmembrane region" description="Helical" evidence="2">
    <location>
        <begin position="149"/>
        <end position="170"/>
    </location>
</feature>
<keyword evidence="2" id="KW-0472">Membrane</keyword>